<dbReference type="EMBL" id="LSRX01000115">
    <property type="protein sequence ID" value="OLQ08541.1"/>
    <property type="molecule type" value="Genomic_DNA"/>
</dbReference>
<dbReference type="InterPro" id="IPR027417">
    <property type="entry name" value="P-loop_NTPase"/>
</dbReference>
<gene>
    <name evidence="2" type="ORF">AK812_SmicGene28176</name>
    <name evidence="3" type="ORF">AK812_SmicGene7962</name>
</gene>
<feature type="region of interest" description="Disordered" evidence="1">
    <location>
        <begin position="859"/>
        <end position="920"/>
    </location>
</feature>
<feature type="region of interest" description="Disordered" evidence="1">
    <location>
        <begin position="809"/>
        <end position="843"/>
    </location>
</feature>
<evidence type="ECO:0000313" key="2">
    <source>
        <dbReference type="EMBL" id="OLP90258.1"/>
    </source>
</evidence>
<evidence type="ECO:0000313" key="4">
    <source>
        <dbReference type="Proteomes" id="UP000186817"/>
    </source>
</evidence>
<comment type="caution">
    <text evidence="3">The sequence shown here is derived from an EMBL/GenBank/DDBJ whole genome shotgun (WGS) entry which is preliminary data.</text>
</comment>
<dbReference type="OrthoDB" id="443812at2759"/>
<dbReference type="EMBL" id="LSRX01000721">
    <property type="protein sequence ID" value="OLP90258.1"/>
    <property type="molecule type" value="Genomic_DNA"/>
</dbReference>
<name>A0A1Q9EMF6_SYMMI</name>
<evidence type="ECO:0000313" key="3">
    <source>
        <dbReference type="EMBL" id="OLQ08541.1"/>
    </source>
</evidence>
<feature type="compositionally biased region" description="Low complexity" evidence="1">
    <location>
        <begin position="208"/>
        <end position="222"/>
    </location>
</feature>
<evidence type="ECO:0000256" key="1">
    <source>
        <dbReference type="SAM" id="MobiDB-lite"/>
    </source>
</evidence>
<dbReference type="AlphaFoldDB" id="A0A1Q9EMF6"/>
<feature type="region of interest" description="Disordered" evidence="1">
    <location>
        <begin position="159"/>
        <end position="226"/>
    </location>
</feature>
<proteinExistence type="predicted"/>
<accession>A0A1Q9EMF6</accession>
<sequence length="920" mass="103114">MCIARELEAIASFTLQPLVSQTRYFASLLSSAMMQWNNITGTVAFHNGEALLRLAPASSSSAAPAPSETAQAYQTPWGVTRNDELMLATIVSGDVPVHATRMPMSAATLQVILNNIQKSLKLVVGQNGGWSVIANEQFFKILAKPKRVRKELPAIKDAQPAAIVNPREIDDNTEPMENQNPETDNPEEENEANNPVEHTTKADDGDSDSTTSSTSSNNSIQSEDMKKMLKDTEPETYTWTTEWGDAWNSMLRTLNDGYSNPKRRRVAYRVLKTLKEAKEWSFEALAVPQMGHVPSAEIENPITMEDFLSSACRRCDGIRTATLMFDFHPKVPEFGGFARLGELIQQGEIQDLPAPLALDGNLPPRAKMGIIVHNLEDGTMNVLKILHFADKFAVSSGLQLCTGNAYIPVFRQGPWALRKAIQHLLERLPGYRLLWNHVVQKQQSIQRSSSSQWTPDVETLKAGIDYINAHAPEEDAQNEQTFWILCEIREDSGSPIAGWPETKVRNMCLNKSRGLSGAKPQTEFPLTLFSLKNFVFDFLVKFILPLLMTHGLLLLGMPGVGKTPFVITMALAYGRYHVREQGLTAPAGWRRAKALDNFRQRVPRVQEAIFLDDPQRDRVSASDLKSFITADEEQTCSGRYSDIRLTRNGMRVYASNDFEPDDEPQAEGGRTTITMAEFKKMMTKIFKDDGEGDILAVLKRSIVFVFGKKALYLRMPSENPETPIHRITVEDIHLDLLSEKDKPYYNKYKQGKIERSPDYDGEVAKELELMDNAVAELNGFAKVDAFIKHWNEKIQDELFRRQTPRRVIEASESSQESHDLQPLAPVPVRLADPEAPRKRLTNASRFVYPSPAKRCRAKTCPAEVDEAAPANSQGAEQQQHQHEDAETDRDEMDIVEEGTGAEEDANAEEADEDAANFLHQ</sequence>
<reference evidence="3 4" key="1">
    <citation type="submission" date="2016-02" db="EMBL/GenBank/DDBJ databases">
        <title>Genome analysis of coral dinoflagellate symbionts highlights evolutionary adaptations to a symbiotic lifestyle.</title>
        <authorList>
            <person name="Aranda M."/>
            <person name="Li Y."/>
            <person name="Liew Y.J."/>
            <person name="Baumgarten S."/>
            <person name="Simakov O."/>
            <person name="Wilson M."/>
            <person name="Piel J."/>
            <person name="Ashoor H."/>
            <person name="Bougouffa S."/>
            <person name="Bajic V.B."/>
            <person name="Ryu T."/>
            <person name="Ravasi T."/>
            <person name="Bayer T."/>
            <person name="Micklem G."/>
            <person name="Kim H."/>
            <person name="Bhak J."/>
            <person name="Lajeunesse T.C."/>
            <person name="Voolstra C.R."/>
        </authorList>
    </citation>
    <scope>NUCLEOTIDE SEQUENCE [LARGE SCALE GENOMIC DNA]</scope>
    <source>
        <strain evidence="3 4">CCMP2467</strain>
    </source>
</reference>
<organism evidence="3 4">
    <name type="scientific">Symbiodinium microadriaticum</name>
    <name type="common">Dinoflagellate</name>
    <name type="synonym">Zooxanthella microadriatica</name>
    <dbReference type="NCBI Taxonomy" id="2951"/>
    <lineage>
        <taxon>Eukaryota</taxon>
        <taxon>Sar</taxon>
        <taxon>Alveolata</taxon>
        <taxon>Dinophyceae</taxon>
        <taxon>Suessiales</taxon>
        <taxon>Symbiodiniaceae</taxon>
        <taxon>Symbiodinium</taxon>
    </lineage>
</organism>
<dbReference type="SUPFAM" id="SSF52540">
    <property type="entry name" value="P-loop containing nucleoside triphosphate hydrolases"/>
    <property type="match status" value="1"/>
</dbReference>
<dbReference type="Proteomes" id="UP000186817">
    <property type="component" value="Unassembled WGS sequence"/>
</dbReference>
<keyword evidence="4" id="KW-1185">Reference proteome</keyword>
<protein>
    <submittedName>
        <fullName evidence="3">Uncharacterized protein</fullName>
    </submittedName>
</protein>
<feature type="compositionally biased region" description="Acidic residues" evidence="1">
    <location>
        <begin position="885"/>
        <end position="914"/>
    </location>
</feature>